<evidence type="ECO:0000256" key="5">
    <source>
        <dbReference type="SAM" id="MobiDB-lite"/>
    </source>
</evidence>
<evidence type="ECO:0000259" key="6">
    <source>
        <dbReference type="Pfam" id="PF09302"/>
    </source>
</evidence>
<feature type="compositionally biased region" description="Basic residues" evidence="5">
    <location>
        <begin position="447"/>
        <end position="460"/>
    </location>
</feature>
<reference evidence="7" key="1">
    <citation type="submission" date="2020-11" db="EMBL/GenBank/DDBJ databases">
        <authorList>
            <consortium name="DOE Joint Genome Institute"/>
            <person name="Ahrendt S."/>
            <person name="Riley R."/>
            <person name="Andreopoulos W."/>
            <person name="Labutti K."/>
            <person name="Pangilinan J."/>
            <person name="Ruiz-Duenas F.J."/>
            <person name="Barrasa J.M."/>
            <person name="Sanchez-Garcia M."/>
            <person name="Camarero S."/>
            <person name="Miyauchi S."/>
            <person name="Serrano A."/>
            <person name="Linde D."/>
            <person name="Babiker R."/>
            <person name="Drula E."/>
            <person name="Ayuso-Fernandez I."/>
            <person name="Pacheco R."/>
            <person name="Padilla G."/>
            <person name="Ferreira P."/>
            <person name="Barriuso J."/>
            <person name="Kellner H."/>
            <person name="Castanera R."/>
            <person name="Alfaro M."/>
            <person name="Ramirez L."/>
            <person name="Pisabarro A.G."/>
            <person name="Kuo A."/>
            <person name="Tritt A."/>
            <person name="Lipzen A."/>
            <person name="He G."/>
            <person name="Yan M."/>
            <person name="Ng V."/>
            <person name="Cullen D."/>
            <person name="Martin F."/>
            <person name="Rosso M.-N."/>
            <person name="Henrissat B."/>
            <person name="Hibbett D."/>
            <person name="Martinez A.T."/>
            <person name="Grigoriev I.V."/>
        </authorList>
    </citation>
    <scope>NUCLEOTIDE SEQUENCE</scope>
    <source>
        <strain evidence="7">MF-IS2</strain>
    </source>
</reference>
<feature type="domain" description="XLF-like N-terminal" evidence="6">
    <location>
        <begin position="26"/>
        <end position="142"/>
    </location>
</feature>
<feature type="compositionally biased region" description="Polar residues" evidence="5">
    <location>
        <begin position="300"/>
        <end position="310"/>
    </location>
</feature>
<sequence length="460" mass="50344">MNIGDVTCLLNHPLAQLELAFLGKEWLVKTNSASSTPYLFKFTSSTIDLTCCALFTDTKSVWTEELTSQQLARRWRQCNPRAPQSFSNMEDEDEWRFSVLELLAKAHTLGGVNGLSFEVTDTNYSDIAFALECDSFKWRWETCFIGHEFSADVISKQLVFPLISTNQLLFSSTEPIQDMTDIAVENAVDKIGRTARRAIDTHIKNALAKPRISTILRRMTAMFGSLHDLPSIISTAEEPSLQVPSTPKASPDLPPKKATDDFQFSRDIVSLKFVNTAGHISPIHSGYQDLVEAPRARSPMQISPPRQQASELPPTKADSATESSTDEGEQLSLAGARSRSGMSPVRKLTPRRSASPGVSHPPAARPSASPIPRPSASRTKTLEVRPDADKTSDDDSSPQKPPPKRIKPAQMSSSESDSESERRARVAQLKAGPSGSGSGMGGGPAKRNVRQPIKRGGKRF</sequence>
<evidence type="ECO:0000256" key="2">
    <source>
        <dbReference type="ARBA" id="ARBA00022763"/>
    </source>
</evidence>
<comment type="caution">
    <text evidence="7">The sequence shown here is derived from an EMBL/GenBank/DDBJ whole genome shotgun (WGS) entry which is preliminary data.</text>
</comment>
<dbReference type="EMBL" id="MU151107">
    <property type="protein sequence ID" value="KAF9450328.1"/>
    <property type="molecule type" value="Genomic_DNA"/>
</dbReference>
<feature type="compositionally biased region" description="Low complexity" evidence="5">
    <location>
        <begin position="361"/>
        <end position="378"/>
    </location>
</feature>
<evidence type="ECO:0000256" key="1">
    <source>
        <dbReference type="ARBA" id="ARBA00004123"/>
    </source>
</evidence>
<feature type="region of interest" description="Disordered" evidence="5">
    <location>
        <begin position="238"/>
        <end position="260"/>
    </location>
</feature>
<dbReference type="CDD" id="cd22285">
    <property type="entry name" value="HD_XLF_N"/>
    <property type="match status" value="1"/>
</dbReference>
<evidence type="ECO:0000256" key="4">
    <source>
        <dbReference type="ARBA" id="ARBA00023242"/>
    </source>
</evidence>
<evidence type="ECO:0000256" key="3">
    <source>
        <dbReference type="ARBA" id="ARBA00023204"/>
    </source>
</evidence>
<keyword evidence="8" id="KW-1185">Reference proteome</keyword>
<protein>
    <recommendedName>
        <fullName evidence="6">XLF-like N-terminal domain-containing protein</fullName>
    </recommendedName>
</protein>
<feature type="compositionally biased region" description="Basic and acidic residues" evidence="5">
    <location>
        <begin position="380"/>
        <end position="393"/>
    </location>
</feature>
<comment type="subcellular location">
    <subcellularLocation>
        <location evidence="1">Nucleus</location>
    </subcellularLocation>
</comment>
<feature type="region of interest" description="Disordered" evidence="5">
    <location>
        <begin position="296"/>
        <end position="460"/>
    </location>
</feature>
<keyword evidence="3" id="KW-0234">DNA repair</keyword>
<evidence type="ECO:0000313" key="7">
    <source>
        <dbReference type="EMBL" id="KAF9450328.1"/>
    </source>
</evidence>
<dbReference type="InterPro" id="IPR038051">
    <property type="entry name" value="XRCC4-like_N_sf"/>
</dbReference>
<organism evidence="7 8">
    <name type="scientific">Macrolepiota fuliginosa MF-IS2</name>
    <dbReference type="NCBI Taxonomy" id="1400762"/>
    <lineage>
        <taxon>Eukaryota</taxon>
        <taxon>Fungi</taxon>
        <taxon>Dikarya</taxon>
        <taxon>Basidiomycota</taxon>
        <taxon>Agaricomycotina</taxon>
        <taxon>Agaricomycetes</taxon>
        <taxon>Agaricomycetidae</taxon>
        <taxon>Agaricales</taxon>
        <taxon>Agaricineae</taxon>
        <taxon>Agaricaceae</taxon>
        <taxon>Macrolepiota</taxon>
    </lineage>
</organism>
<gene>
    <name evidence="7" type="ORF">P691DRAFT_798218</name>
</gene>
<dbReference type="Pfam" id="PF09302">
    <property type="entry name" value="XLF"/>
    <property type="match status" value="1"/>
</dbReference>
<evidence type="ECO:0000313" key="8">
    <source>
        <dbReference type="Proteomes" id="UP000807342"/>
    </source>
</evidence>
<keyword evidence="4" id="KW-0539">Nucleus</keyword>
<dbReference type="InterPro" id="IPR015381">
    <property type="entry name" value="XLF-like_N"/>
</dbReference>
<dbReference type="OrthoDB" id="3184250at2759"/>
<accession>A0A9P5XG28</accession>
<name>A0A9P5XG28_9AGAR</name>
<proteinExistence type="predicted"/>
<dbReference type="Gene3D" id="2.170.210.10">
    <property type="entry name" value="DNA double-strand break repair and VJ recombination XRCC4, N-terminal"/>
    <property type="match status" value="1"/>
</dbReference>
<dbReference type="GO" id="GO:0006303">
    <property type="term" value="P:double-strand break repair via nonhomologous end joining"/>
    <property type="evidence" value="ECO:0007669"/>
    <property type="project" value="UniProtKB-ARBA"/>
</dbReference>
<keyword evidence="2" id="KW-0227">DNA damage</keyword>
<feature type="compositionally biased region" description="Gly residues" evidence="5">
    <location>
        <begin position="434"/>
        <end position="444"/>
    </location>
</feature>
<dbReference type="AlphaFoldDB" id="A0A9P5XG28"/>
<dbReference type="Proteomes" id="UP000807342">
    <property type="component" value="Unassembled WGS sequence"/>
</dbReference>
<dbReference type="GO" id="GO:0005634">
    <property type="term" value="C:nucleus"/>
    <property type="evidence" value="ECO:0007669"/>
    <property type="project" value="UniProtKB-SubCell"/>
</dbReference>